<dbReference type="AlphaFoldDB" id="A0A069PB03"/>
<gene>
    <name evidence="2" type="ORF">BG61_06780</name>
</gene>
<dbReference type="RefSeq" id="WP_035943053.1">
    <property type="nucleotide sequence ID" value="NZ_CADFFX010000046.1"/>
</dbReference>
<proteinExistence type="predicted"/>
<keyword evidence="1" id="KW-1133">Transmembrane helix</keyword>
<dbReference type="PROSITE" id="PS51257">
    <property type="entry name" value="PROKAR_LIPOPROTEIN"/>
    <property type="match status" value="1"/>
</dbReference>
<reference evidence="2 3" key="1">
    <citation type="submission" date="2014-03" db="EMBL/GenBank/DDBJ databases">
        <title>Draft Genome Sequences of Four Burkholderia Strains.</title>
        <authorList>
            <person name="Liu X.Y."/>
            <person name="Li C.X."/>
            <person name="Xu J.H."/>
        </authorList>
    </citation>
    <scope>NUCLEOTIDE SEQUENCE [LARGE SCALE GENOMIC DNA]</scope>
    <source>
        <strain evidence="2 3">DSM 50014</strain>
    </source>
</reference>
<keyword evidence="3" id="KW-1185">Reference proteome</keyword>
<sequence length="109" mass="11147">MRTWLALVVAPSLALGCLSVNYALVSLVRVCTSANAAVNGVSVASFVLCLTATALAGRRWRSARNALAADSVALTARAGFMASVATGVGVISTLSILAISIPQWMLPPC</sequence>
<feature type="transmembrane region" description="Helical" evidence="1">
    <location>
        <begin position="35"/>
        <end position="57"/>
    </location>
</feature>
<protein>
    <recommendedName>
        <fullName evidence="4">Lipoprotein</fullName>
    </recommendedName>
</protein>
<evidence type="ECO:0000313" key="2">
    <source>
        <dbReference type="EMBL" id="KDR37838.1"/>
    </source>
</evidence>
<keyword evidence="1" id="KW-0812">Transmembrane</keyword>
<dbReference type="EMBL" id="JFHC01000132">
    <property type="protein sequence ID" value="KDR37838.1"/>
    <property type="molecule type" value="Genomic_DNA"/>
</dbReference>
<evidence type="ECO:0000313" key="3">
    <source>
        <dbReference type="Proteomes" id="UP000027466"/>
    </source>
</evidence>
<keyword evidence="1" id="KW-0472">Membrane</keyword>
<organism evidence="2 3">
    <name type="scientific">Caballeronia glathei</name>
    <dbReference type="NCBI Taxonomy" id="60547"/>
    <lineage>
        <taxon>Bacteria</taxon>
        <taxon>Pseudomonadati</taxon>
        <taxon>Pseudomonadota</taxon>
        <taxon>Betaproteobacteria</taxon>
        <taxon>Burkholderiales</taxon>
        <taxon>Burkholderiaceae</taxon>
        <taxon>Caballeronia</taxon>
    </lineage>
</organism>
<evidence type="ECO:0008006" key="4">
    <source>
        <dbReference type="Google" id="ProtNLM"/>
    </source>
</evidence>
<name>A0A069PB03_9BURK</name>
<comment type="caution">
    <text evidence="2">The sequence shown here is derived from an EMBL/GenBank/DDBJ whole genome shotgun (WGS) entry which is preliminary data.</text>
</comment>
<dbReference type="Proteomes" id="UP000027466">
    <property type="component" value="Unassembled WGS sequence"/>
</dbReference>
<evidence type="ECO:0000256" key="1">
    <source>
        <dbReference type="SAM" id="Phobius"/>
    </source>
</evidence>
<feature type="transmembrane region" description="Helical" evidence="1">
    <location>
        <begin position="78"/>
        <end position="101"/>
    </location>
</feature>
<accession>A0A069PB03</accession>